<evidence type="ECO:0008006" key="3">
    <source>
        <dbReference type="Google" id="ProtNLM"/>
    </source>
</evidence>
<accession>A0ABW1ATH9</accession>
<gene>
    <name evidence="1" type="ORF">ACFPTN_13860</name>
</gene>
<evidence type="ECO:0000313" key="1">
    <source>
        <dbReference type="EMBL" id="MFC5770464.1"/>
    </source>
</evidence>
<dbReference type="EMBL" id="JBHSOG010000050">
    <property type="protein sequence ID" value="MFC5770464.1"/>
    <property type="molecule type" value="Genomic_DNA"/>
</dbReference>
<dbReference type="Proteomes" id="UP001595974">
    <property type="component" value="Unassembled WGS sequence"/>
</dbReference>
<protein>
    <recommendedName>
        <fullName evidence="3">Alginate export domain-containing protein</fullName>
    </recommendedName>
</protein>
<proteinExistence type="predicted"/>
<comment type="caution">
    <text evidence="1">The sequence shown here is derived from an EMBL/GenBank/DDBJ whole genome shotgun (WGS) entry which is preliminary data.</text>
</comment>
<name>A0ABW1ATH9_9RHOO</name>
<dbReference type="RefSeq" id="WP_096445065.1">
    <property type="nucleotide sequence ID" value="NZ_JBHSOG010000050.1"/>
</dbReference>
<sequence length="272" mass="30497">MGQARDAKKRDIVPRWDNSAGADYMVGIDLRKAYSIFVRQDGRYNLDAQTLGTYVLFQQSQNPLETDRNIVANTAFGQAANYHDVYYWYAFDLRDRAAEAVFGKRWDQLGSYELTTGVVTTGQYAGKTLLQIEGMANDVLYEADLNLIKLALQWQPTNLIDQNYRRAAIEGFIFKIQGYGTDYAARLEQDWSGLQVLDPTYQRSGLLGQAGLILTATYWKNSGLEDLTTLPLSREEMGFFTRLTNLAQPRGLTRGTEAASPVWLACAARAGA</sequence>
<keyword evidence="2" id="KW-1185">Reference proteome</keyword>
<reference evidence="2" key="1">
    <citation type="journal article" date="2019" name="Int. J. Syst. Evol. Microbiol.">
        <title>The Global Catalogue of Microorganisms (GCM) 10K type strain sequencing project: providing services to taxonomists for standard genome sequencing and annotation.</title>
        <authorList>
            <consortium name="The Broad Institute Genomics Platform"/>
            <consortium name="The Broad Institute Genome Sequencing Center for Infectious Disease"/>
            <person name="Wu L."/>
            <person name="Ma J."/>
        </authorList>
    </citation>
    <scope>NUCLEOTIDE SEQUENCE [LARGE SCALE GENOMIC DNA]</scope>
    <source>
        <strain evidence="2">SHR3</strain>
    </source>
</reference>
<organism evidence="1 2">
    <name type="scientific">Thauera sinica</name>
    <dbReference type="NCBI Taxonomy" id="2665146"/>
    <lineage>
        <taxon>Bacteria</taxon>
        <taxon>Pseudomonadati</taxon>
        <taxon>Pseudomonadota</taxon>
        <taxon>Betaproteobacteria</taxon>
        <taxon>Rhodocyclales</taxon>
        <taxon>Zoogloeaceae</taxon>
        <taxon>Thauera</taxon>
    </lineage>
</organism>
<evidence type="ECO:0000313" key="2">
    <source>
        <dbReference type="Proteomes" id="UP001595974"/>
    </source>
</evidence>